<keyword evidence="1" id="KW-0812">Transmembrane</keyword>
<evidence type="ECO:0000256" key="1">
    <source>
        <dbReference type="SAM" id="Phobius"/>
    </source>
</evidence>
<protein>
    <submittedName>
        <fullName evidence="2">Uncharacterized protein</fullName>
    </submittedName>
</protein>
<evidence type="ECO:0000313" key="3">
    <source>
        <dbReference type="Proteomes" id="UP001205601"/>
    </source>
</evidence>
<keyword evidence="1" id="KW-1133">Transmembrane helix</keyword>
<feature type="transmembrane region" description="Helical" evidence="1">
    <location>
        <begin position="21"/>
        <end position="42"/>
    </location>
</feature>
<name>A0ABT2NP92_9RHOB</name>
<sequence length="89" mass="10309">MSRKPRPLFLERQNYRRRRMADAARILPLLGFVLVLVPILWLPAQTETPDTVRGSIYLFAIWFLLIAAAFVLSRTLRDEDDPRGPEDEG</sequence>
<dbReference type="Proteomes" id="UP001205601">
    <property type="component" value="Unassembled WGS sequence"/>
</dbReference>
<keyword evidence="3" id="KW-1185">Reference proteome</keyword>
<feature type="transmembrane region" description="Helical" evidence="1">
    <location>
        <begin position="54"/>
        <end position="73"/>
    </location>
</feature>
<keyword evidence="1" id="KW-0472">Membrane</keyword>
<gene>
    <name evidence="2" type="ORF">N5I32_14390</name>
</gene>
<reference evidence="3" key="1">
    <citation type="submission" date="2023-07" db="EMBL/GenBank/DDBJ databases">
        <title>Defluviimonas sediminis sp. nov., isolated from mangrove sediment.</title>
        <authorList>
            <person name="Liu L."/>
            <person name="Li J."/>
            <person name="Huang Y."/>
            <person name="Pan J."/>
            <person name="Li M."/>
        </authorList>
    </citation>
    <scope>NUCLEOTIDE SEQUENCE [LARGE SCALE GENOMIC DNA]</scope>
    <source>
        <strain evidence="3">FT324</strain>
    </source>
</reference>
<accession>A0ABT2NP92</accession>
<dbReference type="RefSeq" id="WP_261496564.1">
    <property type="nucleotide sequence ID" value="NZ_JAOCQF010000002.1"/>
</dbReference>
<evidence type="ECO:0000313" key="2">
    <source>
        <dbReference type="EMBL" id="MCT8330711.1"/>
    </source>
</evidence>
<comment type="caution">
    <text evidence="2">The sequence shown here is derived from an EMBL/GenBank/DDBJ whole genome shotgun (WGS) entry which is preliminary data.</text>
</comment>
<dbReference type="EMBL" id="JAOCQF010000002">
    <property type="protein sequence ID" value="MCT8330711.1"/>
    <property type="molecule type" value="Genomic_DNA"/>
</dbReference>
<organism evidence="2 3">
    <name type="scientific">Albidovulum sediminis</name>
    <dbReference type="NCBI Taxonomy" id="3066345"/>
    <lineage>
        <taxon>Bacteria</taxon>
        <taxon>Pseudomonadati</taxon>
        <taxon>Pseudomonadota</taxon>
        <taxon>Alphaproteobacteria</taxon>
        <taxon>Rhodobacterales</taxon>
        <taxon>Paracoccaceae</taxon>
        <taxon>Albidovulum</taxon>
    </lineage>
</organism>
<proteinExistence type="predicted"/>